<reference evidence="2" key="1">
    <citation type="journal article" date="2010" name="Nature">
        <title>The Amphimedon queenslandica genome and the evolution of animal complexity.</title>
        <authorList>
            <person name="Srivastava M."/>
            <person name="Simakov O."/>
            <person name="Chapman J."/>
            <person name="Fahey B."/>
            <person name="Gauthier M.E."/>
            <person name="Mitros T."/>
            <person name="Richards G.S."/>
            <person name="Conaco C."/>
            <person name="Dacre M."/>
            <person name="Hellsten U."/>
            <person name="Larroux C."/>
            <person name="Putnam N.H."/>
            <person name="Stanke M."/>
            <person name="Adamska M."/>
            <person name="Darling A."/>
            <person name="Degnan S.M."/>
            <person name="Oakley T.H."/>
            <person name="Plachetzki D.C."/>
            <person name="Zhai Y."/>
            <person name="Adamski M."/>
            <person name="Calcino A."/>
            <person name="Cummins S.F."/>
            <person name="Goodstein D.M."/>
            <person name="Harris C."/>
            <person name="Jackson D.J."/>
            <person name="Leys S.P."/>
            <person name="Shu S."/>
            <person name="Woodcroft B.J."/>
            <person name="Vervoort M."/>
            <person name="Kosik K.S."/>
            <person name="Manning G."/>
            <person name="Degnan B.M."/>
            <person name="Rokhsar D.S."/>
        </authorList>
    </citation>
    <scope>NUCLEOTIDE SEQUENCE [LARGE SCALE GENOMIC DNA]</scope>
</reference>
<protein>
    <recommendedName>
        <fullName evidence="3">Death domain-containing protein</fullName>
    </recommendedName>
</protein>
<dbReference type="EnsemblMetazoa" id="Aqu2.1.15539_001">
    <property type="protein sequence ID" value="Aqu2.1.15539_001"/>
    <property type="gene ID" value="Aqu2.1.15539"/>
</dbReference>
<keyword evidence="2" id="KW-1185">Reference proteome</keyword>
<organism evidence="1">
    <name type="scientific">Amphimedon queenslandica</name>
    <name type="common">Sponge</name>
    <dbReference type="NCBI Taxonomy" id="400682"/>
    <lineage>
        <taxon>Eukaryota</taxon>
        <taxon>Metazoa</taxon>
        <taxon>Porifera</taxon>
        <taxon>Demospongiae</taxon>
        <taxon>Heteroscleromorpha</taxon>
        <taxon>Haplosclerida</taxon>
        <taxon>Niphatidae</taxon>
        <taxon>Amphimedon</taxon>
    </lineage>
</organism>
<dbReference type="Proteomes" id="UP000007879">
    <property type="component" value="Unassembled WGS sequence"/>
</dbReference>
<sequence length="253" mass="29041">MSTSAASSSSSSASPDFVNVCDKELDINDFHDVYDKVRPLSAHWEQIAISLRLRIDTIKEIQAINFSGKALSCLSKVLEHWLKKEYDYERYGVPCWRRVCVAVKGGGDPALAEDIARTHLHSSKETFDYEKGLGGKQQYLQDEFKMLIQLTEESFKSGDLPDIINYLQTQTMSFGPNKKTAKEIREEFEHISTIPELFAVLQDKYVSWFDYTLMKKLVGVFLPKIHLLKMTWTSYEEKLKDYFVNSSNGSDHN</sequence>
<accession>A0A1X7TL99</accession>
<evidence type="ECO:0008006" key="3">
    <source>
        <dbReference type="Google" id="ProtNLM"/>
    </source>
</evidence>
<dbReference type="KEGG" id="aqu:109587202"/>
<proteinExistence type="predicted"/>
<gene>
    <name evidence="1" type="primary">109587202</name>
</gene>
<dbReference type="InParanoid" id="A0A1X7TL99"/>
<evidence type="ECO:0000313" key="1">
    <source>
        <dbReference type="EnsemblMetazoa" id="Aqu2.1.15539_001"/>
    </source>
</evidence>
<dbReference type="AlphaFoldDB" id="A0A1X7TL99"/>
<name>A0A1X7TL99_AMPQE</name>
<reference evidence="1" key="2">
    <citation type="submission" date="2017-05" db="UniProtKB">
        <authorList>
            <consortium name="EnsemblMetazoa"/>
        </authorList>
    </citation>
    <scope>IDENTIFICATION</scope>
</reference>
<evidence type="ECO:0000313" key="2">
    <source>
        <dbReference type="Proteomes" id="UP000007879"/>
    </source>
</evidence>
<dbReference type="EnsemblMetazoa" id="XM_020003436.1">
    <property type="protein sequence ID" value="XP_019858995.1"/>
    <property type="gene ID" value="LOC109587202"/>
</dbReference>